<protein>
    <recommendedName>
        <fullName evidence="5">Phosphoserine phosphatase</fullName>
        <ecNumber evidence="4">3.1.3.3</ecNumber>
    </recommendedName>
    <alternativeName>
        <fullName evidence="11">O-phosphoserine phosphohydrolase</fullName>
    </alternativeName>
</protein>
<dbReference type="PANTHER" id="PTHR43344:SF2">
    <property type="entry name" value="PHOSPHOSERINE PHOSPHATASE"/>
    <property type="match status" value="1"/>
</dbReference>
<evidence type="ECO:0000256" key="13">
    <source>
        <dbReference type="ARBA" id="ARBA00048523"/>
    </source>
</evidence>
<evidence type="ECO:0000256" key="10">
    <source>
        <dbReference type="ARBA" id="ARBA00023299"/>
    </source>
</evidence>
<evidence type="ECO:0000256" key="9">
    <source>
        <dbReference type="ARBA" id="ARBA00022842"/>
    </source>
</evidence>
<dbReference type="RefSeq" id="WP_340274489.1">
    <property type="nucleotide sequence ID" value="NZ_JBAKIA010000006.1"/>
</dbReference>
<dbReference type="SFLD" id="SFLDF00029">
    <property type="entry name" value="phosphoserine_phosphatase"/>
    <property type="match status" value="1"/>
</dbReference>
<comment type="pathway">
    <text evidence="2">Amino-acid biosynthesis; L-serine biosynthesis; L-serine from 3-phospho-D-glycerate: step 3/3.</text>
</comment>
<comment type="catalytic activity">
    <reaction evidence="12">
        <text>O-phospho-L-serine + H2O = L-serine + phosphate</text>
        <dbReference type="Rhea" id="RHEA:21208"/>
        <dbReference type="ChEBI" id="CHEBI:15377"/>
        <dbReference type="ChEBI" id="CHEBI:33384"/>
        <dbReference type="ChEBI" id="CHEBI:43474"/>
        <dbReference type="ChEBI" id="CHEBI:57524"/>
        <dbReference type="EC" id="3.1.3.3"/>
    </reaction>
</comment>
<evidence type="ECO:0000256" key="11">
    <source>
        <dbReference type="ARBA" id="ARBA00031693"/>
    </source>
</evidence>
<dbReference type="SFLD" id="SFLDG01136">
    <property type="entry name" value="C1.6:_Phosphoserine_Phosphatas"/>
    <property type="match status" value="1"/>
</dbReference>
<dbReference type="NCBIfam" id="TIGR01488">
    <property type="entry name" value="HAD-SF-IB"/>
    <property type="match status" value="1"/>
</dbReference>
<sequence>MSFVATFVSNPLRPAVDDALLQNAAKALGSTVTPVILNPGIAADLEFASDPAAAKATLNKVVGDAQVDVFVQPIQGRRKRLLIADMDSTMIRQECIDELAAELGFKDQISSITESAMRGEIAFEPALRERVGLLKGLPVDAIGTVLRERIQLMPGGRTLVQTMKANGAYCALVSGGFTHFTAVIAALIGFDENRANLLLEVDGRLTGMVQEPILGRDAKRQRLEELVAEHKLSFADTLAVGDGANDLAMIERAGLGIAYRAKPAVAEAADARVDHGDLTALLYLQGYAKSDFVLS</sequence>
<dbReference type="PANTHER" id="PTHR43344">
    <property type="entry name" value="PHOSPHOSERINE PHOSPHATASE"/>
    <property type="match status" value="1"/>
</dbReference>
<dbReference type="NCBIfam" id="TIGR00338">
    <property type="entry name" value="serB"/>
    <property type="match status" value="1"/>
</dbReference>
<proteinExistence type="inferred from homology"/>
<comment type="cofactor">
    <cofactor evidence="1">
        <name>Mg(2+)</name>
        <dbReference type="ChEBI" id="CHEBI:18420"/>
    </cofactor>
</comment>
<evidence type="ECO:0000256" key="8">
    <source>
        <dbReference type="ARBA" id="ARBA00022801"/>
    </source>
</evidence>
<dbReference type="GO" id="GO:0016787">
    <property type="term" value="F:hydrolase activity"/>
    <property type="evidence" value="ECO:0007669"/>
    <property type="project" value="UniProtKB-KW"/>
</dbReference>
<accession>A0ABU8TKN1</accession>
<organism evidence="14 15">
    <name type="scientific">Roseibium algae</name>
    <dbReference type="NCBI Taxonomy" id="3123038"/>
    <lineage>
        <taxon>Bacteria</taxon>
        <taxon>Pseudomonadati</taxon>
        <taxon>Pseudomonadota</taxon>
        <taxon>Alphaproteobacteria</taxon>
        <taxon>Hyphomicrobiales</taxon>
        <taxon>Stappiaceae</taxon>
        <taxon>Roseibium</taxon>
    </lineage>
</organism>
<comment type="caution">
    <text evidence="14">The sequence shown here is derived from an EMBL/GenBank/DDBJ whole genome shotgun (WGS) entry which is preliminary data.</text>
</comment>
<evidence type="ECO:0000256" key="3">
    <source>
        <dbReference type="ARBA" id="ARBA00009184"/>
    </source>
</evidence>
<dbReference type="Pfam" id="PF12710">
    <property type="entry name" value="HAD"/>
    <property type="match status" value="1"/>
</dbReference>
<dbReference type="CDD" id="cd07500">
    <property type="entry name" value="HAD_PSP"/>
    <property type="match status" value="1"/>
</dbReference>
<evidence type="ECO:0000256" key="5">
    <source>
        <dbReference type="ARBA" id="ARBA00015196"/>
    </source>
</evidence>
<dbReference type="SFLD" id="SFLDG01137">
    <property type="entry name" value="C1.6.1:_Phosphoserine_Phosphat"/>
    <property type="match status" value="1"/>
</dbReference>
<dbReference type="SUPFAM" id="SSF56784">
    <property type="entry name" value="HAD-like"/>
    <property type="match status" value="1"/>
</dbReference>
<dbReference type="SFLD" id="SFLDS00003">
    <property type="entry name" value="Haloacid_Dehalogenase"/>
    <property type="match status" value="1"/>
</dbReference>
<keyword evidence="6" id="KW-0028">Amino-acid biosynthesis</keyword>
<dbReference type="EMBL" id="JBAKIA010000006">
    <property type="protein sequence ID" value="MEJ8474725.1"/>
    <property type="molecule type" value="Genomic_DNA"/>
</dbReference>
<dbReference type="Proteomes" id="UP001385499">
    <property type="component" value="Unassembled WGS sequence"/>
</dbReference>
<evidence type="ECO:0000256" key="4">
    <source>
        <dbReference type="ARBA" id="ARBA00012640"/>
    </source>
</evidence>
<reference evidence="14 15" key="1">
    <citation type="submission" date="2024-02" db="EMBL/GenBank/DDBJ databases">
        <title>Roseibium algae sp. nov., isolated from marine alga (Grateloupia sp.), showing potential in myo-inositol conversion.</title>
        <authorList>
            <person name="Wang Y."/>
        </authorList>
    </citation>
    <scope>NUCLEOTIDE SEQUENCE [LARGE SCALE GENOMIC DNA]</scope>
    <source>
        <strain evidence="14 15">H3510</strain>
    </source>
</reference>
<dbReference type="InterPro" id="IPR023214">
    <property type="entry name" value="HAD_sf"/>
</dbReference>
<evidence type="ECO:0000256" key="12">
    <source>
        <dbReference type="ARBA" id="ARBA00048138"/>
    </source>
</evidence>
<gene>
    <name evidence="14" type="primary">serB</name>
    <name evidence="14" type="ORF">V6575_11570</name>
</gene>
<dbReference type="InterPro" id="IPR050582">
    <property type="entry name" value="HAD-like_SerB"/>
</dbReference>
<evidence type="ECO:0000313" key="14">
    <source>
        <dbReference type="EMBL" id="MEJ8474725.1"/>
    </source>
</evidence>
<dbReference type="Gene3D" id="3.40.50.1000">
    <property type="entry name" value="HAD superfamily/HAD-like"/>
    <property type="match status" value="1"/>
</dbReference>
<keyword evidence="10" id="KW-0718">Serine biosynthesis</keyword>
<keyword evidence="9" id="KW-0460">Magnesium</keyword>
<evidence type="ECO:0000256" key="2">
    <source>
        <dbReference type="ARBA" id="ARBA00005135"/>
    </source>
</evidence>
<evidence type="ECO:0000256" key="6">
    <source>
        <dbReference type="ARBA" id="ARBA00022605"/>
    </source>
</evidence>
<evidence type="ECO:0000313" key="15">
    <source>
        <dbReference type="Proteomes" id="UP001385499"/>
    </source>
</evidence>
<dbReference type="InterPro" id="IPR036412">
    <property type="entry name" value="HAD-like_sf"/>
</dbReference>
<comment type="catalytic activity">
    <reaction evidence="13">
        <text>O-phospho-D-serine + H2O = D-serine + phosphate</text>
        <dbReference type="Rhea" id="RHEA:24873"/>
        <dbReference type="ChEBI" id="CHEBI:15377"/>
        <dbReference type="ChEBI" id="CHEBI:35247"/>
        <dbReference type="ChEBI" id="CHEBI:43474"/>
        <dbReference type="ChEBI" id="CHEBI:58680"/>
        <dbReference type="EC" id="3.1.3.3"/>
    </reaction>
</comment>
<keyword evidence="7" id="KW-0479">Metal-binding</keyword>
<name>A0ABU8TKN1_9HYPH</name>
<evidence type="ECO:0000256" key="7">
    <source>
        <dbReference type="ARBA" id="ARBA00022723"/>
    </source>
</evidence>
<keyword evidence="8 14" id="KW-0378">Hydrolase</keyword>
<comment type="similarity">
    <text evidence="3">Belongs to the HAD-like hydrolase superfamily. SerB family.</text>
</comment>
<dbReference type="InterPro" id="IPR004469">
    <property type="entry name" value="PSP"/>
</dbReference>
<dbReference type="EC" id="3.1.3.3" evidence="4"/>
<keyword evidence="15" id="KW-1185">Reference proteome</keyword>
<evidence type="ECO:0000256" key="1">
    <source>
        <dbReference type="ARBA" id="ARBA00001946"/>
    </source>
</evidence>